<dbReference type="NCBIfam" id="TIGR00778">
    <property type="entry name" value="ahpD_dom"/>
    <property type="match status" value="1"/>
</dbReference>
<dbReference type="Pfam" id="PF02627">
    <property type="entry name" value="CMD"/>
    <property type="match status" value="1"/>
</dbReference>
<dbReference type="InterPro" id="IPR029032">
    <property type="entry name" value="AhpD-like"/>
</dbReference>
<reference evidence="2 3" key="1">
    <citation type="submission" date="2021-05" db="EMBL/GenBank/DDBJ databases">
        <title>Comparative genomic studies on the polysaccharide-degrading batcterial strains of the Flammeovirga genus.</title>
        <authorList>
            <person name="Zewei F."/>
            <person name="Zheng Z."/>
            <person name="Yu L."/>
            <person name="Ruyue G."/>
            <person name="Yanhong M."/>
            <person name="Yuanyuan C."/>
            <person name="Jingyan G."/>
            <person name="Wenjun H."/>
        </authorList>
    </citation>
    <scope>NUCLEOTIDE SEQUENCE [LARGE SCALE GENOMIC DNA]</scope>
    <source>
        <strain evidence="2 3">YS10</strain>
    </source>
</reference>
<protein>
    <submittedName>
        <fullName evidence="2">Carboxymuconolactone decarboxylase family protein</fullName>
    </submittedName>
</protein>
<name>A0ABX8GRD5_9BACT</name>
<dbReference type="RefSeq" id="WP_144073504.1">
    <property type="nucleotide sequence ID" value="NZ_CP076128.1"/>
</dbReference>
<evidence type="ECO:0000313" key="3">
    <source>
        <dbReference type="Proteomes" id="UP000682802"/>
    </source>
</evidence>
<dbReference type="PANTHER" id="PTHR35446">
    <property type="entry name" value="SI:CH211-175M2.5"/>
    <property type="match status" value="1"/>
</dbReference>
<organism evidence="2 3">
    <name type="scientific">Flammeovirga kamogawensis</name>
    <dbReference type="NCBI Taxonomy" id="373891"/>
    <lineage>
        <taxon>Bacteria</taxon>
        <taxon>Pseudomonadati</taxon>
        <taxon>Bacteroidota</taxon>
        <taxon>Cytophagia</taxon>
        <taxon>Cytophagales</taxon>
        <taxon>Flammeovirgaceae</taxon>
        <taxon>Flammeovirga</taxon>
    </lineage>
</organism>
<dbReference type="EMBL" id="CP076128">
    <property type="protein sequence ID" value="QWG06071.1"/>
    <property type="molecule type" value="Genomic_DNA"/>
</dbReference>
<proteinExistence type="predicted"/>
<gene>
    <name evidence="2" type="ORF">KM029_11940</name>
</gene>
<dbReference type="Gene3D" id="1.20.1290.10">
    <property type="entry name" value="AhpD-like"/>
    <property type="match status" value="1"/>
</dbReference>
<dbReference type="SUPFAM" id="SSF69118">
    <property type="entry name" value="AhpD-like"/>
    <property type="match status" value="1"/>
</dbReference>
<evidence type="ECO:0000313" key="2">
    <source>
        <dbReference type="EMBL" id="QWG06071.1"/>
    </source>
</evidence>
<dbReference type="PANTHER" id="PTHR35446:SF3">
    <property type="entry name" value="CMD DOMAIN-CONTAINING PROTEIN"/>
    <property type="match status" value="1"/>
</dbReference>
<dbReference type="Proteomes" id="UP000682802">
    <property type="component" value="Chromosome 1"/>
</dbReference>
<dbReference type="InterPro" id="IPR003779">
    <property type="entry name" value="CMD-like"/>
</dbReference>
<evidence type="ECO:0000259" key="1">
    <source>
        <dbReference type="Pfam" id="PF02627"/>
    </source>
</evidence>
<sequence>MAQFTIPTRAEVSESNQAIFDNLKKNIGFVPNLYAYYAKSDTALQDYLGFQGRKTSLSNKEKEVVNLVVSEFNGCQYCLSAHTQLAKMNGFTEEQILEIRSGKATFDFKLDALAQFTLASVAEKGKLTEEQKNNFFGAGYTEENLIDTTIAIGDKVISNYIHNLTNFSIDFPLAQPLEVTENV</sequence>
<keyword evidence="3" id="KW-1185">Reference proteome</keyword>
<dbReference type="InterPro" id="IPR004675">
    <property type="entry name" value="AhpD_core"/>
</dbReference>
<accession>A0ABX8GRD5</accession>
<feature type="domain" description="Carboxymuconolactone decarboxylase-like" evidence="1">
    <location>
        <begin position="46"/>
        <end position="108"/>
    </location>
</feature>